<dbReference type="OrthoDB" id="3232941at2759"/>
<protein>
    <submittedName>
        <fullName evidence="2">Uncharacterized protein</fullName>
    </submittedName>
</protein>
<dbReference type="InParanoid" id="A0A409WTJ7"/>
<comment type="caution">
    <text evidence="2">The sequence shown here is derived from an EMBL/GenBank/DDBJ whole genome shotgun (WGS) entry which is preliminary data.</text>
</comment>
<dbReference type="Pfam" id="PF18759">
    <property type="entry name" value="Plavaka"/>
    <property type="match status" value="1"/>
</dbReference>
<evidence type="ECO:0000256" key="1">
    <source>
        <dbReference type="SAM" id="MobiDB-lite"/>
    </source>
</evidence>
<gene>
    <name evidence="2" type="ORF">CVT26_010042</name>
</gene>
<reference evidence="2 3" key="1">
    <citation type="journal article" date="2018" name="Evol. Lett.">
        <title>Horizontal gene cluster transfer increased hallucinogenic mushroom diversity.</title>
        <authorList>
            <person name="Reynolds H.T."/>
            <person name="Vijayakumar V."/>
            <person name="Gluck-Thaler E."/>
            <person name="Korotkin H.B."/>
            <person name="Matheny P.B."/>
            <person name="Slot J.C."/>
        </authorList>
    </citation>
    <scope>NUCLEOTIDE SEQUENCE [LARGE SCALE GENOMIC DNA]</scope>
    <source>
        <strain evidence="2 3">SRW20</strain>
    </source>
</reference>
<evidence type="ECO:0000313" key="2">
    <source>
        <dbReference type="EMBL" id="PPQ81799.1"/>
    </source>
</evidence>
<dbReference type="Proteomes" id="UP000284706">
    <property type="component" value="Unassembled WGS sequence"/>
</dbReference>
<feature type="region of interest" description="Disordered" evidence="1">
    <location>
        <begin position="367"/>
        <end position="386"/>
    </location>
</feature>
<sequence>MSASGVLIGYLSVEKANRRNLTDRAHRSRMQRIFHESMRIILEPLKKAGHDGVEMTSADGAVRLVFPILSCYIADYPEQCLVTCSKYGTCVKCKAQATELQNPQPPENRTQSWTESILQEAHGMAGPDTRKFYDHCMSHGIAGGTPQPFWSGFPLCDINRAVTPDVLHQLYQGVLKHLINWCETILTPAELDQRIRCLPSGFGLRHFKNGFSALSQISGTERKNMAKILLGCLIGSIPSRGVIAITALLDFIYTAQYTSHDAGSLAELQNALDRFHQHRDYFVETGVRDDFNIPKFHSLLHYVESIKLFGTTDNYNTETFERLHIDFAKHGWRASNQRDEFPQMIRWLSRREKIAGFETFQKELRSRSPEHSTFGPASGRRPSSMKIAKTPHYPGRDIAFIQEKHDAPDLEFYLKQFINRFTDKPVVQRMLDPTPLSITKLDVYKMFRFHPEGMQDDEEESDLVRAIPKSAKSPHGQFDTVVVIANDKAESTGLAGTRIGRVKVIFSLPKKFDTFLGPRTLPPNWPNGPLAYVEWYSPLSRVAEARHGMMYRIKRPWQNQQSGRRPGTIIPLTNIRQSCMLFPAFPREGVPPEWTSENILDQTDTFYVNNWLSKYTYHTIY</sequence>
<dbReference type="AlphaFoldDB" id="A0A409WTJ7"/>
<dbReference type="STRING" id="231916.A0A409WTJ7"/>
<dbReference type="InterPro" id="IPR041078">
    <property type="entry name" value="Plavaka"/>
</dbReference>
<dbReference type="EMBL" id="NHYE01004825">
    <property type="protein sequence ID" value="PPQ81799.1"/>
    <property type="molecule type" value="Genomic_DNA"/>
</dbReference>
<accession>A0A409WTJ7</accession>
<keyword evidence="3" id="KW-1185">Reference proteome</keyword>
<proteinExistence type="predicted"/>
<organism evidence="2 3">
    <name type="scientific">Gymnopilus dilepis</name>
    <dbReference type="NCBI Taxonomy" id="231916"/>
    <lineage>
        <taxon>Eukaryota</taxon>
        <taxon>Fungi</taxon>
        <taxon>Dikarya</taxon>
        <taxon>Basidiomycota</taxon>
        <taxon>Agaricomycotina</taxon>
        <taxon>Agaricomycetes</taxon>
        <taxon>Agaricomycetidae</taxon>
        <taxon>Agaricales</taxon>
        <taxon>Agaricineae</taxon>
        <taxon>Hymenogastraceae</taxon>
        <taxon>Gymnopilus</taxon>
    </lineage>
</organism>
<evidence type="ECO:0000313" key="3">
    <source>
        <dbReference type="Proteomes" id="UP000284706"/>
    </source>
</evidence>
<name>A0A409WTJ7_9AGAR</name>